<accession>A0ABU4DS02</accession>
<organism evidence="2 3">
    <name type="scientific">Deinococcus arenicola</name>
    <dbReference type="NCBI Taxonomy" id="2994950"/>
    <lineage>
        <taxon>Bacteria</taxon>
        <taxon>Thermotogati</taxon>
        <taxon>Deinococcota</taxon>
        <taxon>Deinococci</taxon>
        <taxon>Deinococcales</taxon>
        <taxon>Deinococcaceae</taxon>
        <taxon>Deinococcus</taxon>
    </lineage>
</organism>
<feature type="region of interest" description="Disordered" evidence="1">
    <location>
        <begin position="119"/>
        <end position="138"/>
    </location>
</feature>
<keyword evidence="3" id="KW-1185">Reference proteome</keyword>
<evidence type="ECO:0000313" key="2">
    <source>
        <dbReference type="EMBL" id="MDV6375212.1"/>
    </source>
</evidence>
<evidence type="ECO:0000313" key="3">
    <source>
        <dbReference type="Proteomes" id="UP001276150"/>
    </source>
</evidence>
<comment type="caution">
    <text evidence="2">The sequence shown here is derived from an EMBL/GenBank/DDBJ whole genome shotgun (WGS) entry which is preliminary data.</text>
</comment>
<dbReference type="Proteomes" id="UP001276150">
    <property type="component" value="Unassembled WGS sequence"/>
</dbReference>
<evidence type="ECO:0000256" key="1">
    <source>
        <dbReference type="SAM" id="MobiDB-lite"/>
    </source>
</evidence>
<sequence length="138" mass="15075">MTAPLTAFAPGQRWAYRTRPDEEISTVLLLRGGGDTWHITVDGLHLRNPYTAGGVQTDLPHSPISEGALRASVTDLLEESAALPDDQSGYETWREAHERGEAGVFTLEVAEIVAALEQAVNTPRPSEGNPLFQKNKLR</sequence>
<gene>
    <name evidence="2" type="ORF">ORD21_11500</name>
</gene>
<dbReference type="EMBL" id="JAPMIV010000021">
    <property type="protein sequence ID" value="MDV6375212.1"/>
    <property type="molecule type" value="Genomic_DNA"/>
</dbReference>
<proteinExistence type="predicted"/>
<protein>
    <submittedName>
        <fullName evidence="2">Uncharacterized protein</fullName>
    </submittedName>
</protein>
<name>A0ABU4DS02_9DEIO</name>
<dbReference type="RefSeq" id="WP_317640545.1">
    <property type="nucleotide sequence ID" value="NZ_JAPMIV010000021.1"/>
</dbReference>
<reference evidence="2 3" key="1">
    <citation type="submission" date="2022-11" db="EMBL/GenBank/DDBJ databases">
        <title>Deinococcus ZS9-10, Low Temperature and Draught-tolerating, UV-resistant Bacteria from Continental Antarctica.</title>
        <authorList>
            <person name="Cheng L."/>
        </authorList>
    </citation>
    <scope>NUCLEOTIDE SEQUENCE [LARGE SCALE GENOMIC DNA]</scope>
    <source>
        <strain evidence="2 3">ZS9-10</strain>
    </source>
</reference>